<dbReference type="OrthoDB" id="5857647at2"/>
<evidence type="ECO:0000313" key="2">
    <source>
        <dbReference type="Proteomes" id="UP000035909"/>
    </source>
</evidence>
<protein>
    <submittedName>
        <fullName evidence="1">Uncharacterized protein</fullName>
    </submittedName>
</protein>
<accession>A0A0J1HFT5</accession>
<dbReference type="Proteomes" id="UP000035909">
    <property type="component" value="Unassembled WGS sequence"/>
</dbReference>
<dbReference type="RefSeq" id="WP_047884656.1">
    <property type="nucleotide sequence ID" value="NZ_CP071326.1"/>
</dbReference>
<keyword evidence="2" id="KW-1185">Reference proteome</keyword>
<dbReference type="AlphaFoldDB" id="A0A0J1HFT5"/>
<dbReference type="PATRIC" id="fig|320778.3.peg.1759"/>
<dbReference type="EMBL" id="LDOU01000006">
    <property type="protein sequence ID" value="KLV10491.1"/>
    <property type="molecule type" value="Genomic_DNA"/>
</dbReference>
<organism evidence="1 2">
    <name type="scientific">Photobacterium ganghwense</name>
    <dbReference type="NCBI Taxonomy" id="320778"/>
    <lineage>
        <taxon>Bacteria</taxon>
        <taxon>Pseudomonadati</taxon>
        <taxon>Pseudomonadota</taxon>
        <taxon>Gammaproteobacteria</taxon>
        <taxon>Vibrionales</taxon>
        <taxon>Vibrionaceae</taxon>
        <taxon>Photobacterium</taxon>
    </lineage>
</organism>
<reference evidence="1 2" key="1">
    <citation type="submission" date="2015-05" db="EMBL/GenBank/DDBJ databases">
        <title>Photobacterium galathea sp. nov.</title>
        <authorList>
            <person name="Machado H."/>
            <person name="Gram L."/>
        </authorList>
    </citation>
    <scope>NUCLEOTIDE SEQUENCE [LARGE SCALE GENOMIC DNA]</scope>
    <source>
        <strain evidence="1 2">DSM 22954</strain>
    </source>
</reference>
<gene>
    <name evidence="1" type="ORF">ABT57_08105</name>
</gene>
<proteinExistence type="predicted"/>
<dbReference type="STRING" id="320778.ABT57_08105"/>
<evidence type="ECO:0000313" key="1">
    <source>
        <dbReference type="EMBL" id="KLV10491.1"/>
    </source>
</evidence>
<name>A0A0J1HFT5_9GAMM</name>
<comment type="caution">
    <text evidence="1">The sequence shown here is derived from an EMBL/GenBank/DDBJ whole genome shotgun (WGS) entry which is preliminary data.</text>
</comment>
<sequence>MGTKKLTQGFALSSLFVCMSTSAIELDKSQSTLALIETGCAYGRGAAAVEAAKADGLNQLRLFLQGESSLSLSSSDNELFNDSYSESQRETLVSGISQGLVKADFGQPEIQGDDTCVTVRIAPTASNNEDDFGDDVEWSDAPTMSVVVTGEGQHDAQTGLTARQVAEQDAFRRAISQVLGVMVKSGYLQQSYSEMSATSASDDFNLVEVARQSLSMQSQGMITGWSEISQQRLANGTVTVTLDVTVEREQVESRIARLISSLGRPSVYINARLPVVKTTFSTALADMGFNLSSQPAQASIILNVREQEKVTPSGLQLEMAASVVDRAGNQYSSWRNDPTFMTLPNKPGMLNELAAIHLAVEDNQHALKAQLHQAVQKMAMQGGPVRELIFSQKAAGQQGRLYSLLSAIHGVSDVKLKSQSGKVVVQLRSMSDAGDLAQYIEPSLQTHQPGYQSRMTVLNEYQLSVL</sequence>